<keyword evidence="2" id="KW-1185">Reference proteome</keyword>
<evidence type="ECO:0000313" key="1">
    <source>
        <dbReference type="EMBL" id="OPH47340.1"/>
    </source>
</evidence>
<evidence type="ECO:0000313" key="2">
    <source>
        <dbReference type="Proteomes" id="UP000190626"/>
    </source>
</evidence>
<accession>A0A1V4H8I7</accession>
<dbReference type="Proteomes" id="UP000190626">
    <property type="component" value="Unassembled WGS sequence"/>
</dbReference>
<comment type="caution">
    <text evidence="1">The sequence shown here is derived from an EMBL/GenBank/DDBJ whole genome shotgun (WGS) entry which is preliminary data.</text>
</comment>
<dbReference type="AlphaFoldDB" id="A0A1V4H8I7"/>
<dbReference type="STRING" id="1469647.BC351_40345"/>
<dbReference type="EMBL" id="MBTG01000065">
    <property type="protein sequence ID" value="OPH47340.1"/>
    <property type="molecule type" value="Genomic_DNA"/>
</dbReference>
<reference evidence="2" key="1">
    <citation type="submission" date="2016-07" db="EMBL/GenBank/DDBJ databases">
        <authorList>
            <person name="Florea S."/>
            <person name="Webb J.S."/>
            <person name="Jaromczyk J."/>
            <person name="Schardl C.L."/>
        </authorList>
    </citation>
    <scope>NUCLEOTIDE SEQUENCE [LARGE SCALE GENOMIC DNA]</scope>
    <source>
        <strain evidence="2">CY1</strain>
    </source>
</reference>
<sequence length="107" mass="12435">MKKNEELLEAIPKVNPILNRLVSEPKFMVGEFHHNSIITGVIKFTSSFEYFLNDLVINCMRRNYGLLKKGLKDIPITPSDIVEFTEMINLRYKYIEIIAQNNCKGEL</sequence>
<proteinExistence type="predicted"/>
<dbReference type="RefSeq" id="WP_079420720.1">
    <property type="nucleotide sequence ID" value="NZ_MBTG01000065.1"/>
</dbReference>
<organism evidence="1 2">
    <name type="scientific">Paenibacillus ferrarius</name>
    <dbReference type="NCBI Taxonomy" id="1469647"/>
    <lineage>
        <taxon>Bacteria</taxon>
        <taxon>Bacillati</taxon>
        <taxon>Bacillota</taxon>
        <taxon>Bacilli</taxon>
        <taxon>Bacillales</taxon>
        <taxon>Paenibacillaceae</taxon>
        <taxon>Paenibacillus</taxon>
    </lineage>
</organism>
<name>A0A1V4H8I7_9BACL</name>
<dbReference type="OrthoDB" id="9846387at2"/>
<gene>
    <name evidence="1" type="ORF">BC351_40345</name>
</gene>
<protein>
    <submittedName>
        <fullName evidence="1">Uncharacterized protein</fullName>
    </submittedName>
</protein>